<dbReference type="PANTHER" id="PTHR21301">
    <property type="entry name" value="REVERSE TRANSCRIPTASE"/>
    <property type="match status" value="1"/>
</dbReference>
<name>A0A183A636_9TREM</name>
<dbReference type="Proteomes" id="UP000272942">
    <property type="component" value="Unassembled WGS sequence"/>
</dbReference>
<feature type="domain" description="Reverse transcriptase" evidence="1">
    <location>
        <begin position="1"/>
        <end position="196"/>
    </location>
</feature>
<keyword evidence="3" id="KW-1185">Reference proteome</keyword>
<dbReference type="AlphaFoldDB" id="A0A183A636"/>
<proteinExistence type="predicted"/>
<dbReference type="InterPro" id="IPR000477">
    <property type="entry name" value="RT_dom"/>
</dbReference>
<dbReference type="PANTHER" id="PTHR21301:SF10">
    <property type="entry name" value="REVERSE TRANSCRIPTASE DOMAIN-CONTAINING PROTEIN"/>
    <property type="match status" value="1"/>
</dbReference>
<evidence type="ECO:0000313" key="2">
    <source>
        <dbReference type="EMBL" id="VDP66421.1"/>
    </source>
</evidence>
<dbReference type="OrthoDB" id="6782675at2759"/>
<evidence type="ECO:0000313" key="4">
    <source>
        <dbReference type="WBParaSite" id="ECPE_0000242101-mRNA-1"/>
    </source>
</evidence>
<dbReference type="WBParaSite" id="ECPE_0000242101-mRNA-1">
    <property type="protein sequence ID" value="ECPE_0000242101-mRNA-1"/>
    <property type="gene ID" value="ECPE_0000242101"/>
</dbReference>
<dbReference type="PROSITE" id="PS50878">
    <property type="entry name" value="RT_POL"/>
    <property type="match status" value="1"/>
</dbReference>
<protein>
    <submittedName>
        <fullName evidence="4">Reverse transcriptase domain-containing protein</fullName>
    </submittedName>
</protein>
<dbReference type="Pfam" id="PF00078">
    <property type="entry name" value="RVT_1"/>
    <property type="match status" value="1"/>
</dbReference>
<dbReference type="SUPFAM" id="SSF56672">
    <property type="entry name" value="DNA/RNA polymerases"/>
    <property type="match status" value="1"/>
</dbReference>
<accession>A0A183A636</accession>
<dbReference type="InterPro" id="IPR043502">
    <property type="entry name" value="DNA/RNA_pol_sf"/>
</dbReference>
<reference evidence="2 3" key="2">
    <citation type="submission" date="2018-11" db="EMBL/GenBank/DDBJ databases">
        <authorList>
            <consortium name="Pathogen Informatics"/>
        </authorList>
    </citation>
    <scope>NUCLEOTIDE SEQUENCE [LARGE SCALE GENOMIC DNA]</scope>
    <source>
        <strain evidence="2 3">Egypt</strain>
    </source>
</reference>
<dbReference type="EMBL" id="UZAN01039601">
    <property type="protein sequence ID" value="VDP66421.1"/>
    <property type="molecule type" value="Genomic_DNA"/>
</dbReference>
<evidence type="ECO:0000259" key="1">
    <source>
        <dbReference type="PROSITE" id="PS50878"/>
    </source>
</evidence>
<evidence type="ECO:0000313" key="3">
    <source>
        <dbReference type="Proteomes" id="UP000272942"/>
    </source>
</evidence>
<gene>
    <name evidence="2" type="ORF">ECPE_LOCUS2421</name>
</gene>
<reference evidence="4" key="1">
    <citation type="submission" date="2016-06" db="UniProtKB">
        <authorList>
            <consortium name="WormBaseParasite"/>
        </authorList>
    </citation>
    <scope>IDENTIFICATION</scope>
</reference>
<organism evidence="4">
    <name type="scientific">Echinostoma caproni</name>
    <dbReference type="NCBI Taxonomy" id="27848"/>
    <lineage>
        <taxon>Eukaryota</taxon>
        <taxon>Metazoa</taxon>
        <taxon>Spiralia</taxon>
        <taxon>Lophotrochozoa</taxon>
        <taxon>Platyhelminthes</taxon>
        <taxon>Trematoda</taxon>
        <taxon>Digenea</taxon>
        <taxon>Plagiorchiida</taxon>
        <taxon>Echinostomata</taxon>
        <taxon>Echinostomatoidea</taxon>
        <taxon>Echinostomatidae</taxon>
        <taxon>Echinostoma</taxon>
    </lineage>
</organism>
<sequence length="213" mass="24552">MTNSPQHKMAKWLIKVLEPVLKSMIKYTVKDSFELVDILNKINIEEKHMASFDVQSMFTNVAVREVIQIICDHVEKKNIQLYLPVSVLERLLLLCTTDASFSFQGNAYRQIDGVAMGSPRGTVLLDLFMAHLEEKVTNILGRAILYKRYVDDTLVITESLEEATKIVDQLNRIHPNIYFTMEYESNNTLNFLGITMTRRENGTIARSVYRKET</sequence>